<dbReference type="SMART" id="SM00475">
    <property type="entry name" value="53EXOc"/>
    <property type="match status" value="1"/>
</dbReference>
<dbReference type="Gene3D" id="1.20.1060.10">
    <property type="entry name" value="Taq DNA Polymerase, Chain T, domain 4"/>
    <property type="match status" value="1"/>
</dbReference>
<feature type="domain" description="DNA-directed DNA polymerase family A palm" evidence="19">
    <location>
        <begin position="646"/>
        <end position="853"/>
    </location>
</feature>
<dbReference type="InterPro" id="IPR001098">
    <property type="entry name" value="DNA-dir_DNA_pol_A_palm_dom"/>
</dbReference>
<dbReference type="Gene3D" id="1.10.150.20">
    <property type="entry name" value="5' to 3' exonuclease, C-terminal subdomain"/>
    <property type="match status" value="2"/>
</dbReference>
<dbReference type="FunFam" id="1.10.150.20:FF:000002">
    <property type="entry name" value="DNA polymerase I"/>
    <property type="match status" value="1"/>
</dbReference>
<evidence type="ECO:0000256" key="2">
    <source>
        <dbReference type="ARBA" id="ARBA00012417"/>
    </source>
</evidence>
<dbReference type="Pfam" id="PF00476">
    <property type="entry name" value="DNA_pol_A"/>
    <property type="match status" value="1"/>
</dbReference>
<dbReference type="PANTHER" id="PTHR10133:SF27">
    <property type="entry name" value="DNA POLYMERASE NU"/>
    <property type="match status" value="1"/>
</dbReference>
<evidence type="ECO:0000313" key="21">
    <source>
        <dbReference type="Proteomes" id="UP000006094"/>
    </source>
</evidence>
<dbReference type="Proteomes" id="UP000006094">
    <property type="component" value="Chromosome"/>
</dbReference>
<dbReference type="InterPro" id="IPR012337">
    <property type="entry name" value="RNaseH-like_sf"/>
</dbReference>
<dbReference type="InterPro" id="IPR008918">
    <property type="entry name" value="HhH2"/>
</dbReference>
<dbReference type="Gene3D" id="3.30.420.10">
    <property type="entry name" value="Ribonuclease H-like superfamily/Ribonuclease H"/>
    <property type="match status" value="1"/>
</dbReference>
<dbReference type="SMART" id="SM00474">
    <property type="entry name" value="35EXOc"/>
    <property type="match status" value="1"/>
</dbReference>
<keyword evidence="5 16" id="KW-0548">Nucleotidyltransferase</keyword>
<evidence type="ECO:0000256" key="15">
    <source>
        <dbReference type="NCBIfam" id="TIGR00593"/>
    </source>
</evidence>
<dbReference type="InterPro" id="IPR054690">
    <property type="entry name" value="DNA_polI_exonuclease"/>
</dbReference>
<dbReference type="InterPro" id="IPR002298">
    <property type="entry name" value="DNA_polymerase_A"/>
</dbReference>
<proteinExistence type="inferred from homology"/>
<dbReference type="InterPro" id="IPR002421">
    <property type="entry name" value="5-3_exonuclease"/>
</dbReference>
<dbReference type="SUPFAM" id="SSF53098">
    <property type="entry name" value="Ribonuclease H-like"/>
    <property type="match status" value="1"/>
</dbReference>
<dbReference type="PANTHER" id="PTHR10133">
    <property type="entry name" value="DNA POLYMERASE I"/>
    <property type="match status" value="1"/>
</dbReference>
<keyword evidence="13 16" id="KW-0234">DNA repair</keyword>
<dbReference type="SUPFAM" id="SSF56672">
    <property type="entry name" value="DNA/RNA polymerases"/>
    <property type="match status" value="1"/>
</dbReference>
<dbReference type="AlphaFoldDB" id="K0AXU1"/>
<dbReference type="InterPro" id="IPR018320">
    <property type="entry name" value="DNA_polymerase_1"/>
</dbReference>
<dbReference type="InterPro" id="IPR036397">
    <property type="entry name" value="RNaseH_sf"/>
</dbReference>
<keyword evidence="7" id="KW-0540">Nuclease</keyword>
<dbReference type="FunFam" id="3.40.50.1010:FF:000001">
    <property type="entry name" value="DNA polymerase I"/>
    <property type="match status" value="1"/>
</dbReference>
<keyword evidence="12 16" id="KW-0238">DNA-binding</keyword>
<evidence type="ECO:0000256" key="16">
    <source>
        <dbReference type="RuleBase" id="RU004460"/>
    </source>
</evidence>
<dbReference type="eggNOG" id="COG0749">
    <property type="taxonomic scope" value="Bacteria"/>
</dbReference>
<evidence type="ECO:0000256" key="1">
    <source>
        <dbReference type="ARBA" id="ARBA00007705"/>
    </source>
</evidence>
<reference evidence="20 21" key="1">
    <citation type="journal article" date="2012" name="PLoS ONE">
        <title>The purine-utilizing bacterium Clostridium acidurici 9a: a genome-guided metabolic reconsideration.</title>
        <authorList>
            <person name="Hartwich K."/>
            <person name="Poehlein A."/>
            <person name="Daniel R."/>
        </authorList>
    </citation>
    <scope>NUCLEOTIDE SEQUENCE [LARGE SCALE GENOMIC DNA]</scope>
    <source>
        <strain evidence="21">ATCC 7906 / DSM 604 / BCRC 14475 / CIP 104303 / KCTC 5404 / NCIMB 10678 / 9a</strain>
    </source>
</reference>
<dbReference type="CDD" id="cd09898">
    <property type="entry name" value="H3TH_53EXO"/>
    <property type="match status" value="1"/>
</dbReference>
<dbReference type="SMART" id="SM00279">
    <property type="entry name" value="HhH2"/>
    <property type="match status" value="1"/>
</dbReference>
<evidence type="ECO:0000256" key="10">
    <source>
        <dbReference type="ARBA" id="ARBA00022839"/>
    </source>
</evidence>
<feature type="domain" description="3'-5' exonuclease" evidence="17">
    <location>
        <begin position="302"/>
        <end position="479"/>
    </location>
</feature>
<dbReference type="STRING" id="1128398.Curi_c09890"/>
<dbReference type="InterPro" id="IPR002562">
    <property type="entry name" value="3'-5'_exonuclease_dom"/>
</dbReference>
<evidence type="ECO:0000256" key="11">
    <source>
        <dbReference type="ARBA" id="ARBA00022932"/>
    </source>
</evidence>
<accession>K0AXU1</accession>
<dbReference type="Gene3D" id="3.30.70.370">
    <property type="match status" value="1"/>
</dbReference>
<keyword evidence="4 16" id="KW-0808">Transferase</keyword>
<dbReference type="EC" id="2.7.7.7" evidence="2 15"/>
<dbReference type="GO" id="GO:0006261">
    <property type="term" value="P:DNA-templated DNA replication"/>
    <property type="evidence" value="ECO:0007669"/>
    <property type="project" value="UniProtKB-UniRule"/>
</dbReference>
<dbReference type="InterPro" id="IPR036279">
    <property type="entry name" value="5-3_exonuclease_C_sf"/>
</dbReference>
<dbReference type="FunFam" id="1.20.1060.10:FF:000001">
    <property type="entry name" value="DNA polymerase I"/>
    <property type="match status" value="1"/>
</dbReference>
<dbReference type="GO" id="GO:0003887">
    <property type="term" value="F:DNA-directed DNA polymerase activity"/>
    <property type="evidence" value="ECO:0007669"/>
    <property type="project" value="UniProtKB-UniRule"/>
</dbReference>
<comment type="subunit">
    <text evidence="16">Single-chain monomer with multiple functions.</text>
</comment>
<keyword evidence="21" id="KW-1185">Reference proteome</keyword>
<dbReference type="GO" id="GO:0003677">
    <property type="term" value="F:DNA binding"/>
    <property type="evidence" value="ECO:0007669"/>
    <property type="project" value="UniProtKB-UniRule"/>
</dbReference>
<dbReference type="CDD" id="cd08637">
    <property type="entry name" value="DNA_pol_A_pol_I_C"/>
    <property type="match status" value="1"/>
</dbReference>
<dbReference type="SUPFAM" id="SSF88723">
    <property type="entry name" value="PIN domain-like"/>
    <property type="match status" value="1"/>
</dbReference>
<dbReference type="CDD" id="cd09859">
    <property type="entry name" value="PIN_53EXO"/>
    <property type="match status" value="1"/>
</dbReference>
<dbReference type="InterPro" id="IPR043502">
    <property type="entry name" value="DNA/RNA_pol_sf"/>
</dbReference>
<dbReference type="InterPro" id="IPR020045">
    <property type="entry name" value="DNA_polI_H3TH"/>
</dbReference>
<keyword evidence="11 16" id="KW-0239">DNA-directed DNA polymerase</keyword>
<name>K0AXU1_GOTA9</name>
<evidence type="ECO:0000259" key="17">
    <source>
        <dbReference type="SMART" id="SM00474"/>
    </source>
</evidence>
<gene>
    <name evidence="16 20" type="primary">polA</name>
    <name evidence="20" type="ordered locus">Curi_c09890</name>
</gene>
<dbReference type="SMART" id="SM00482">
    <property type="entry name" value="POLAc"/>
    <property type="match status" value="1"/>
</dbReference>
<evidence type="ECO:0000256" key="14">
    <source>
        <dbReference type="ARBA" id="ARBA00049244"/>
    </source>
</evidence>
<keyword evidence="10" id="KW-0269">Exonuclease</keyword>
<evidence type="ECO:0000256" key="9">
    <source>
        <dbReference type="ARBA" id="ARBA00022801"/>
    </source>
</evidence>
<comment type="catalytic activity">
    <reaction evidence="14 16">
        <text>DNA(n) + a 2'-deoxyribonucleoside 5'-triphosphate = DNA(n+1) + diphosphate</text>
        <dbReference type="Rhea" id="RHEA:22508"/>
        <dbReference type="Rhea" id="RHEA-COMP:17339"/>
        <dbReference type="Rhea" id="RHEA-COMP:17340"/>
        <dbReference type="ChEBI" id="CHEBI:33019"/>
        <dbReference type="ChEBI" id="CHEBI:61560"/>
        <dbReference type="ChEBI" id="CHEBI:173112"/>
        <dbReference type="EC" id="2.7.7.7"/>
    </reaction>
</comment>
<evidence type="ECO:0000259" key="19">
    <source>
        <dbReference type="SMART" id="SM00482"/>
    </source>
</evidence>
<comment type="similarity">
    <text evidence="1 16">Belongs to the DNA polymerase type-A family.</text>
</comment>
<dbReference type="InterPro" id="IPR019760">
    <property type="entry name" value="DNA-dir_DNA_pol_A_CS"/>
</dbReference>
<dbReference type="GO" id="GO:0008409">
    <property type="term" value="F:5'-3' exonuclease activity"/>
    <property type="evidence" value="ECO:0007669"/>
    <property type="project" value="InterPro"/>
</dbReference>
<evidence type="ECO:0000313" key="20">
    <source>
        <dbReference type="EMBL" id="AFS78004.1"/>
    </source>
</evidence>
<dbReference type="EMBL" id="CP003326">
    <property type="protein sequence ID" value="AFS78004.1"/>
    <property type="molecule type" value="Genomic_DNA"/>
</dbReference>
<dbReference type="RefSeq" id="WP_014967141.1">
    <property type="nucleotide sequence ID" value="NC_018664.1"/>
</dbReference>
<keyword evidence="9" id="KW-0378">Hydrolase</keyword>
<dbReference type="NCBIfam" id="TIGR00593">
    <property type="entry name" value="pola"/>
    <property type="match status" value="1"/>
</dbReference>
<dbReference type="PRINTS" id="PR00868">
    <property type="entry name" value="DNAPOLI"/>
</dbReference>
<dbReference type="Pfam" id="PF22619">
    <property type="entry name" value="DNA_polI_exo1"/>
    <property type="match status" value="1"/>
</dbReference>
<dbReference type="PROSITE" id="PS00447">
    <property type="entry name" value="DNA_POLYMERASE_A"/>
    <property type="match status" value="1"/>
</dbReference>
<organism evidence="20 21">
    <name type="scientific">Gottschalkia acidurici (strain ATCC 7906 / DSM 604 / BCRC 14475 / CIP 104303 / KCTC 5404 / NCIMB 10678 / 9a)</name>
    <name type="common">Clostridium acidurici</name>
    <dbReference type="NCBI Taxonomy" id="1128398"/>
    <lineage>
        <taxon>Bacteria</taxon>
        <taxon>Bacillati</taxon>
        <taxon>Bacillota</taxon>
        <taxon>Tissierellia</taxon>
        <taxon>Tissierellales</taxon>
        <taxon>Gottschalkiaceae</taxon>
        <taxon>Gottschalkia</taxon>
    </lineage>
</organism>
<dbReference type="Gene3D" id="3.40.50.1010">
    <property type="entry name" value="5'-nuclease"/>
    <property type="match status" value="1"/>
</dbReference>
<dbReference type="HOGENOM" id="CLU_004675_0_0_9"/>
<evidence type="ECO:0000256" key="6">
    <source>
        <dbReference type="ARBA" id="ARBA00022705"/>
    </source>
</evidence>
<evidence type="ECO:0000256" key="5">
    <source>
        <dbReference type="ARBA" id="ARBA00022695"/>
    </source>
</evidence>
<dbReference type="InterPro" id="IPR020046">
    <property type="entry name" value="5-3_exonucl_a-hlix_arch_N"/>
</dbReference>
<dbReference type="GO" id="GO:0008408">
    <property type="term" value="F:3'-5' exonuclease activity"/>
    <property type="evidence" value="ECO:0007669"/>
    <property type="project" value="InterPro"/>
</dbReference>
<evidence type="ECO:0000256" key="4">
    <source>
        <dbReference type="ARBA" id="ARBA00022679"/>
    </source>
</evidence>
<evidence type="ECO:0000256" key="13">
    <source>
        <dbReference type="ARBA" id="ARBA00023204"/>
    </source>
</evidence>
<dbReference type="PATRIC" id="fig|1128398.3.peg.989"/>
<keyword evidence="8 16" id="KW-0227">DNA damage</keyword>
<dbReference type="InterPro" id="IPR029060">
    <property type="entry name" value="PIN-like_dom_sf"/>
</dbReference>
<evidence type="ECO:0000256" key="3">
    <source>
        <dbReference type="ARBA" id="ARBA00020311"/>
    </source>
</evidence>
<dbReference type="KEGG" id="cad:Curi_c09890"/>
<keyword evidence="6 16" id="KW-0235">DNA replication</keyword>
<dbReference type="Pfam" id="PF01367">
    <property type="entry name" value="5_3_exonuc"/>
    <property type="match status" value="1"/>
</dbReference>
<dbReference type="GO" id="GO:0006302">
    <property type="term" value="P:double-strand break repair"/>
    <property type="evidence" value="ECO:0007669"/>
    <property type="project" value="TreeGrafter"/>
</dbReference>
<dbReference type="Pfam" id="PF02739">
    <property type="entry name" value="5_3_exonuc_N"/>
    <property type="match status" value="1"/>
</dbReference>
<dbReference type="NCBIfam" id="NF004397">
    <property type="entry name" value="PRK05755.1"/>
    <property type="match status" value="1"/>
</dbReference>
<protein>
    <recommendedName>
        <fullName evidence="3 15">DNA polymerase I</fullName>
        <ecNumber evidence="2 15">2.7.7.7</ecNumber>
    </recommendedName>
</protein>
<evidence type="ECO:0000256" key="8">
    <source>
        <dbReference type="ARBA" id="ARBA00022763"/>
    </source>
</evidence>
<sequence>MSSKKLMIIDGNSLLHRAFYALPPLSTAEGIYTNGVYGFLTMFYKVIDEYKPDYISVVFDKKGPTFRHKEFADYKAGRAKTPDELLTQFPILKEVLDKLNISRLELDGFEADDLAGTLVKMGEEQGLNVIAVSGDKDYLQLASEKTSILLTRKGITELEIYDYDEVVKRYEMTPKQFIDLKGLMGDKSDNIPGVPGIGEKTGVKLLKEFKTIEGIYENIDSLRGKMKENLVEYRNQAFMSRRLSEIITTIPLNIDIEDMKIKEPNYEEISELYQKLEFKSLLEKIGGNYTDNKSEEIVELEYKIIDKIEDVEKVYSEIKKSGELTFKTSFENNPLTGEVLGLAIKYDPKDNYYINLEEIDKEVFFDISKEILEDRDIKKISHNIKEDIIILLRYGIDLQGIDFDSMIAQYLINPSQSNYDINLLTKEYLKRDIHSEEDILGKGKSKNFKDLDIEETSKFFVNIVDSIFNIRPTIEIILKEQEMEELFYDVEIPLATVLADMEYRGFTVDLESLKELGNEFDKKIEILTAEIYKYSETEFNINSPKQLGEILFNKLELPVIKKTKTGYSTNAEVLEKLIDSHPIVEKILEYRQIVKLKSTYVDGLINVMDKNTNKVHSSFNQTITTTGRISSTEPNLQNIPIRTEEGRKIRKVFIPKSEDYTLADADYSQIELRVLAHLSNDPKLIEAFFTGEDIHRRTASEVFDVPLDEVTSTMRSNAKAVNFGIIYGISDFGLSRDLNISRKQSKEYIDNYFERYTNVKGFMDSIIKDGKKKGYVETILKRRRYLPELSSRNFNIRSFGERMAMNTPIQGSAADIIKVAMVGVYYELKQRKLKSRLILQVHDELIVEAYKDEIEEVKELLRNIMEKSIKLNVPLKVDMKTGDSWYETK</sequence>
<dbReference type="OrthoDB" id="9806424at2"/>
<evidence type="ECO:0000256" key="12">
    <source>
        <dbReference type="ARBA" id="ARBA00023125"/>
    </source>
</evidence>
<feature type="domain" description="5'-3' exonuclease" evidence="18">
    <location>
        <begin position="4"/>
        <end position="262"/>
    </location>
</feature>
<evidence type="ECO:0000259" key="18">
    <source>
        <dbReference type="SMART" id="SM00475"/>
    </source>
</evidence>
<dbReference type="FunFam" id="1.10.150.20:FF:000003">
    <property type="entry name" value="DNA polymerase I"/>
    <property type="match status" value="1"/>
</dbReference>
<dbReference type="CDD" id="cd06140">
    <property type="entry name" value="DNA_polA_I_Bacillus_like_exo"/>
    <property type="match status" value="1"/>
</dbReference>
<dbReference type="SUPFAM" id="SSF47807">
    <property type="entry name" value="5' to 3' exonuclease, C-terminal subdomain"/>
    <property type="match status" value="1"/>
</dbReference>
<evidence type="ECO:0000256" key="7">
    <source>
        <dbReference type="ARBA" id="ARBA00022722"/>
    </source>
</evidence>